<evidence type="ECO:0000313" key="2">
    <source>
        <dbReference type="EMBL" id="MBA9061520.1"/>
    </source>
</evidence>
<dbReference type="EMBL" id="JACJIM010000001">
    <property type="protein sequence ID" value="MBA9061520.1"/>
    <property type="molecule type" value="Genomic_DNA"/>
</dbReference>
<evidence type="ECO:0000259" key="1">
    <source>
        <dbReference type="Pfam" id="PF10592"/>
    </source>
</evidence>
<dbReference type="Proteomes" id="UP000565455">
    <property type="component" value="Unassembled WGS sequence"/>
</dbReference>
<protein>
    <recommendedName>
        <fullName evidence="1">Abortive phage infection protein C-terminal domain-containing protein</fullName>
    </recommendedName>
</protein>
<accession>A0ABR6D5Z2</accession>
<dbReference type="RefSeq" id="WP_182591441.1">
    <property type="nucleotide sequence ID" value="NZ_JACJIM010000001.1"/>
</dbReference>
<dbReference type="Pfam" id="PF10592">
    <property type="entry name" value="AIPR"/>
    <property type="match status" value="1"/>
</dbReference>
<gene>
    <name evidence="2" type="ORF">GGQ91_000881</name>
</gene>
<organism evidence="2 3">
    <name type="scientific">Methylobacterium fujisawaense</name>
    <dbReference type="NCBI Taxonomy" id="107400"/>
    <lineage>
        <taxon>Bacteria</taxon>
        <taxon>Pseudomonadati</taxon>
        <taxon>Pseudomonadota</taxon>
        <taxon>Alphaproteobacteria</taxon>
        <taxon>Hyphomicrobiales</taxon>
        <taxon>Methylobacteriaceae</taxon>
        <taxon>Methylobacterium</taxon>
    </lineage>
</organism>
<sequence length="600" mass="65780">MAPLSAHNMSLLEIVLGRDLVPNLPPLLDVTKPADQQTKKNLSRAFSAYAIQNLCEITPVDAATAVVDDFDDFGIDAIFYHGSSETLYIIQGKLKASETFSQDEANAFCQGVRRLIKQDFTGFNAHVLSRQADIEGALEACSHIQLVIAHTGSGISNHAATAINDLLNDDDHGEERLKKAVIDYDASRVVIGLQDGQAYPRVDATLTLRDWASSMAPRKTYFGMVKVADLIHLHDMHGKALYAKNIRTFLGQTTEVNRSIRETLANRPADFLYLNNGVTALCEQIEAKNGTRADKRFKVTGVSVINGAQTIASSARYLAENTGADISAASVMVTLIKADAEQAFGKAVTRARNHQNPVLLANFAALDDQQERLRRELAYLNIHYAYKADGPENAQDASRIRIDEAAQALALSQSDPRYVVWLKKEPAQLLDTESVAYQNLFGGGLTGIQLANSVRVLRYIQQRMVTESIVANGLERLTYKHGVYVLGFILAKRVKQVIVGARLMDETKLRAELGAPFDAARQTLWGAVQPKTLLKGPLGIFRNQTDAIPLLRDAMIAHYGLDADPAIAPLRAKVVSTDPYPQKALFDYLSVKAPQIGNVT</sequence>
<dbReference type="InterPro" id="IPR018891">
    <property type="entry name" value="AIPR_C"/>
</dbReference>
<reference evidence="2 3" key="1">
    <citation type="submission" date="2020-08" db="EMBL/GenBank/DDBJ databases">
        <title>Genomic Encyclopedia of Type Strains, Phase IV (KMG-IV): sequencing the most valuable type-strain genomes for metagenomic binning, comparative biology and taxonomic classification.</title>
        <authorList>
            <person name="Goeker M."/>
        </authorList>
    </citation>
    <scope>NUCLEOTIDE SEQUENCE [LARGE SCALE GENOMIC DNA]</scope>
    <source>
        <strain evidence="2 3">DSM 5686</strain>
    </source>
</reference>
<comment type="caution">
    <text evidence="2">The sequence shown here is derived from an EMBL/GenBank/DDBJ whole genome shotgun (WGS) entry which is preliminary data.</text>
</comment>
<proteinExistence type="predicted"/>
<dbReference type="GeneID" id="96602643"/>
<feature type="domain" description="Abortive phage infection protein C-terminal" evidence="1">
    <location>
        <begin position="243"/>
        <end position="425"/>
    </location>
</feature>
<evidence type="ECO:0000313" key="3">
    <source>
        <dbReference type="Proteomes" id="UP000565455"/>
    </source>
</evidence>
<keyword evidence="3" id="KW-1185">Reference proteome</keyword>
<name>A0ABR6D5Z2_9HYPH</name>